<organism evidence="1 2">
    <name type="scientific">Parafrankia soli</name>
    <dbReference type="NCBI Taxonomy" id="2599596"/>
    <lineage>
        <taxon>Bacteria</taxon>
        <taxon>Bacillati</taxon>
        <taxon>Actinomycetota</taxon>
        <taxon>Actinomycetes</taxon>
        <taxon>Frankiales</taxon>
        <taxon>Frankiaceae</taxon>
        <taxon>Parafrankia</taxon>
    </lineage>
</organism>
<dbReference type="InterPro" id="IPR016024">
    <property type="entry name" value="ARM-type_fold"/>
</dbReference>
<dbReference type="Proteomes" id="UP000179769">
    <property type="component" value="Unassembled WGS sequence"/>
</dbReference>
<sequence>MGTDFERAMHLMRRRDPQSQEDGFAWLQARASQHLDQLIVEFQRESDHGLRCWLLELIGHARSLRALPLLIEQLASQDDSLRAWAATGLRRLDSPDGRRAIYQARTNGQIDQVRHIGGDAHS</sequence>
<gene>
    <name evidence="1" type="ORF">BBK14_01665</name>
</gene>
<dbReference type="InterPro" id="IPR011989">
    <property type="entry name" value="ARM-like"/>
</dbReference>
<comment type="caution">
    <text evidence="1">The sequence shown here is derived from an EMBL/GenBank/DDBJ whole genome shotgun (WGS) entry which is preliminary data.</text>
</comment>
<keyword evidence="2" id="KW-1185">Reference proteome</keyword>
<dbReference type="EMBL" id="MAXA01000002">
    <property type="protein sequence ID" value="OHV46660.1"/>
    <property type="molecule type" value="Genomic_DNA"/>
</dbReference>
<accession>A0A1S1RKE6</accession>
<evidence type="ECO:0000313" key="1">
    <source>
        <dbReference type="EMBL" id="OHV46660.1"/>
    </source>
</evidence>
<evidence type="ECO:0000313" key="2">
    <source>
        <dbReference type="Proteomes" id="UP000179769"/>
    </source>
</evidence>
<dbReference type="OrthoDB" id="3381998at2"/>
<proteinExistence type="predicted"/>
<evidence type="ECO:0008006" key="3">
    <source>
        <dbReference type="Google" id="ProtNLM"/>
    </source>
</evidence>
<dbReference type="AlphaFoldDB" id="A0A1S1RKE6"/>
<reference evidence="2" key="1">
    <citation type="submission" date="2016-07" db="EMBL/GenBank/DDBJ databases">
        <title>Frankia sp. NRRL B-16219 Genome sequencing.</title>
        <authorList>
            <person name="Ghodhbane-Gtari F."/>
            <person name="Swanson E."/>
            <person name="Gueddou A."/>
            <person name="Louati M."/>
            <person name="Nouioui I."/>
            <person name="Hezbri K."/>
            <person name="Abebe-Akele F."/>
            <person name="Simpson S."/>
            <person name="Morris K."/>
            <person name="Thomas K."/>
            <person name="Gtari M."/>
            <person name="Tisa L.S."/>
        </authorList>
    </citation>
    <scope>NUCLEOTIDE SEQUENCE [LARGE SCALE GENOMIC DNA]</scope>
    <source>
        <strain evidence="2">NRRL B-16219</strain>
    </source>
</reference>
<dbReference type="RefSeq" id="WP_071059541.1">
    <property type="nucleotide sequence ID" value="NZ_MAXA01000002.1"/>
</dbReference>
<protein>
    <recommendedName>
        <fullName evidence="3">HEAT repeat domain-containing protein</fullName>
    </recommendedName>
</protein>
<name>A0A1S1RKE6_9ACTN</name>
<dbReference type="SUPFAM" id="SSF48371">
    <property type="entry name" value="ARM repeat"/>
    <property type="match status" value="1"/>
</dbReference>
<dbReference type="Gene3D" id="1.25.10.10">
    <property type="entry name" value="Leucine-rich Repeat Variant"/>
    <property type="match status" value="1"/>
</dbReference>